<accession>A0A0R3WTC2</accession>
<dbReference type="GO" id="GO:0004077">
    <property type="term" value="F:biotin--[biotin carboxyl-carrier protein] ligase activity"/>
    <property type="evidence" value="ECO:0007669"/>
    <property type="project" value="TreeGrafter"/>
</dbReference>
<sequence>LYALSDNDWEFNVWQNSTYLLVLSNKRSVESQRDEIAKRDCYDAARALGLLGISCVQKTESIASSSSTTLYTSKPPDSPDSESRLNCLFSSILEWFRKKEEDGRFEIPKCLIALLEDATDAKVEIVSTGIEADSFSFAEYFASLKGTSRLGRHPFWSEEMSSNFTVSQKEKKSGYLPHLLAWIQHLPALAVFIALNEFLEECGVGKSSHMELRVKWPNDVYVVDKTSNTCTKISGVLASATCTDPGEVRCLVGKWQSFMAP</sequence>
<dbReference type="STRING" id="6205.A0A0R3WTC2"/>
<dbReference type="AlphaFoldDB" id="A0A0R3WTC2"/>
<dbReference type="GO" id="GO:0005737">
    <property type="term" value="C:cytoplasm"/>
    <property type="evidence" value="ECO:0007669"/>
    <property type="project" value="TreeGrafter"/>
</dbReference>
<proteinExistence type="predicted"/>
<dbReference type="Gene3D" id="3.30.930.10">
    <property type="entry name" value="Bira Bifunctional Protein, Domain 2"/>
    <property type="match status" value="1"/>
</dbReference>
<protein>
    <submittedName>
        <fullName evidence="1">BPL/LPL catalytic domain-containing protein</fullName>
    </submittedName>
</protein>
<dbReference type="PANTHER" id="PTHR12835:SF5">
    <property type="entry name" value="BIOTIN--PROTEIN LIGASE"/>
    <property type="match status" value="1"/>
</dbReference>
<dbReference type="InterPro" id="IPR045864">
    <property type="entry name" value="aa-tRNA-synth_II/BPL/LPL"/>
</dbReference>
<name>A0A0R3WTC2_HYDTA</name>
<dbReference type="SUPFAM" id="SSF55681">
    <property type="entry name" value="Class II aaRS and biotin synthetases"/>
    <property type="match status" value="1"/>
</dbReference>
<dbReference type="PANTHER" id="PTHR12835">
    <property type="entry name" value="BIOTIN PROTEIN LIGASE"/>
    <property type="match status" value="1"/>
</dbReference>
<evidence type="ECO:0000313" key="1">
    <source>
        <dbReference type="WBParaSite" id="TTAC_0000401201-mRNA-1"/>
    </source>
</evidence>
<dbReference type="WBParaSite" id="TTAC_0000401201-mRNA-1">
    <property type="protein sequence ID" value="TTAC_0000401201-mRNA-1"/>
    <property type="gene ID" value="TTAC_0000401201"/>
</dbReference>
<reference evidence="1" key="1">
    <citation type="submission" date="2017-02" db="UniProtKB">
        <authorList>
            <consortium name="WormBaseParasite"/>
        </authorList>
    </citation>
    <scope>IDENTIFICATION</scope>
</reference>
<organism evidence="1">
    <name type="scientific">Hydatigena taeniaeformis</name>
    <name type="common">Feline tapeworm</name>
    <name type="synonym">Taenia taeniaeformis</name>
    <dbReference type="NCBI Taxonomy" id="6205"/>
    <lineage>
        <taxon>Eukaryota</taxon>
        <taxon>Metazoa</taxon>
        <taxon>Spiralia</taxon>
        <taxon>Lophotrochozoa</taxon>
        <taxon>Platyhelminthes</taxon>
        <taxon>Cestoda</taxon>
        <taxon>Eucestoda</taxon>
        <taxon>Cyclophyllidea</taxon>
        <taxon>Taeniidae</taxon>
        <taxon>Hydatigera</taxon>
    </lineage>
</organism>